<reference evidence="2 3" key="1">
    <citation type="submission" date="2014-01" db="EMBL/GenBank/DDBJ databases">
        <title>Roseivivax isoporae LMG 25204 Genome Sequencing.</title>
        <authorList>
            <person name="Lai Q."/>
            <person name="Li G."/>
            <person name="Shao Z."/>
        </authorList>
    </citation>
    <scope>NUCLEOTIDE SEQUENCE [LARGE SCALE GENOMIC DNA]</scope>
    <source>
        <strain evidence="2 3">LMG 25204</strain>
    </source>
</reference>
<dbReference type="EMBL" id="JAME01000005">
    <property type="protein sequence ID" value="ETX30042.1"/>
    <property type="molecule type" value="Genomic_DNA"/>
</dbReference>
<dbReference type="RefSeq" id="WP_043767069.1">
    <property type="nucleotide sequence ID" value="NZ_JAME01000005.1"/>
</dbReference>
<dbReference type="Proteomes" id="UP000023430">
    <property type="component" value="Unassembled WGS sequence"/>
</dbReference>
<comment type="caution">
    <text evidence="2">The sequence shown here is derived from an EMBL/GenBank/DDBJ whole genome shotgun (WGS) entry which is preliminary data.</text>
</comment>
<dbReference type="PANTHER" id="PTHR23419">
    <property type="entry name" value="DIVALENT CATION TOLERANCE CUTA-RELATED"/>
    <property type="match status" value="1"/>
</dbReference>
<protein>
    <submittedName>
        <fullName evidence="2">Cytochrome C biogenesis protein CcdA</fullName>
    </submittedName>
</protein>
<dbReference type="AlphaFoldDB" id="X7FAZ5"/>
<dbReference type="GO" id="GO:0005507">
    <property type="term" value="F:copper ion binding"/>
    <property type="evidence" value="ECO:0007669"/>
    <property type="project" value="TreeGrafter"/>
</dbReference>
<evidence type="ECO:0000313" key="2">
    <source>
        <dbReference type="EMBL" id="ETX30042.1"/>
    </source>
</evidence>
<keyword evidence="3" id="KW-1185">Reference proteome</keyword>
<dbReference type="InterPro" id="IPR004323">
    <property type="entry name" value="Ion_tolerance_CutA"/>
</dbReference>
<name>X7FAZ5_9RHOB</name>
<dbReference type="InterPro" id="IPR011322">
    <property type="entry name" value="N-reg_PII-like_a/b"/>
</dbReference>
<dbReference type="GO" id="GO:0010038">
    <property type="term" value="P:response to metal ion"/>
    <property type="evidence" value="ECO:0007669"/>
    <property type="project" value="InterPro"/>
</dbReference>
<dbReference type="SUPFAM" id="SSF54913">
    <property type="entry name" value="GlnB-like"/>
    <property type="match status" value="1"/>
</dbReference>
<dbReference type="Pfam" id="PF03091">
    <property type="entry name" value="CutA1"/>
    <property type="match status" value="1"/>
</dbReference>
<sequence length="104" mass="11404">MTDILAVFTTLPDADSARALARLAVTERRAACVQISEIASVYTWEGVQEDREWRLLFKTTRAGYPALAALILKAHPYDEPALWSHVVSEGSAGYLAWIADSVAP</sequence>
<dbReference type="eggNOG" id="COG1324">
    <property type="taxonomic scope" value="Bacteria"/>
</dbReference>
<comment type="similarity">
    <text evidence="1">Belongs to the CutA family.</text>
</comment>
<evidence type="ECO:0000313" key="3">
    <source>
        <dbReference type="Proteomes" id="UP000023430"/>
    </source>
</evidence>
<proteinExistence type="inferred from homology"/>
<dbReference type="Gene3D" id="3.30.70.120">
    <property type="match status" value="1"/>
</dbReference>
<dbReference type="InterPro" id="IPR015867">
    <property type="entry name" value="N-reg_PII/ATP_PRibTrfase_C"/>
</dbReference>
<dbReference type="STRING" id="1449351.RISW2_17750"/>
<dbReference type="PANTHER" id="PTHR23419:SF8">
    <property type="entry name" value="FI09726P"/>
    <property type="match status" value="1"/>
</dbReference>
<gene>
    <name evidence="2" type="ORF">RISW2_17750</name>
</gene>
<organism evidence="2 3">
    <name type="scientific">Roseivivax isoporae LMG 25204</name>
    <dbReference type="NCBI Taxonomy" id="1449351"/>
    <lineage>
        <taxon>Bacteria</taxon>
        <taxon>Pseudomonadati</taxon>
        <taxon>Pseudomonadota</taxon>
        <taxon>Alphaproteobacteria</taxon>
        <taxon>Rhodobacterales</taxon>
        <taxon>Roseobacteraceae</taxon>
        <taxon>Roseivivax</taxon>
    </lineage>
</organism>
<dbReference type="OrthoDB" id="37622at2"/>
<evidence type="ECO:0000256" key="1">
    <source>
        <dbReference type="ARBA" id="ARBA00010169"/>
    </source>
</evidence>
<accession>X7FAZ5</accession>